<evidence type="ECO:0000313" key="2">
    <source>
        <dbReference type="EMBL" id="RMC94458.1"/>
    </source>
</evidence>
<evidence type="ECO:0000313" key="3">
    <source>
        <dbReference type="Proteomes" id="UP000274139"/>
    </source>
</evidence>
<gene>
    <name evidence="2" type="ORF">EAY64_15410</name>
</gene>
<accession>A0A454JFI1</accession>
<keyword evidence="3" id="KW-1185">Reference proteome</keyword>
<dbReference type="AlphaFoldDB" id="A0A454JFI1"/>
<name>A0A454JFI1_9NEIS</name>
<evidence type="ECO:0000256" key="1">
    <source>
        <dbReference type="SAM" id="Phobius"/>
    </source>
</evidence>
<organism evidence="2 3">
    <name type="scientific">Aquitalea palustris</name>
    <dbReference type="NCBI Taxonomy" id="2480983"/>
    <lineage>
        <taxon>Bacteria</taxon>
        <taxon>Pseudomonadati</taxon>
        <taxon>Pseudomonadota</taxon>
        <taxon>Betaproteobacteria</taxon>
        <taxon>Neisseriales</taxon>
        <taxon>Chromobacteriaceae</taxon>
        <taxon>Aquitalea</taxon>
    </lineage>
</organism>
<dbReference type="OrthoDB" id="9807274at2"/>
<feature type="transmembrane region" description="Helical" evidence="1">
    <location>
        <begin position="12"/>
        <end position="31"/>
    </location>
</feature>
<proteinExistence type="predicted"/>
<keyword evidence="1" id="KW-1133">Transmembrane helix</keyword>
<dbReference type="EMBL" id="RFAR01000067">
    <property type="protein sequence ID" value="RMC94458.1"/>
    <property type="molecule type" value="Genomic_DNA"/>
</dbReference>
<comment type="caution">
    <text evidence="2">The sequence shown here is derived from an EMBL/GenBank/DDBJ whole genome shotgun (WGS) entry which is preliminary data.</text>
</comment>
<dbReference type="Proteomes" id="UP000274139">
    <property type="component" value="Unassembled WGS sequence"/>
</dbReference>
<keyword evidence="1" id="KW-0812">Transmembrane</keyword>
<dbReference type="RefSeq" id="WP_103525631.1">
    <property type="nucleotide sequence ID" value="NZ_JAIZDC010000001.1"/>
</dbReference>
<sequence length="64" mass="7068">MSAQLRPPDRGMVLTIIMARCLMLVIDISIVRSGLARFAAHHPLRRNAAGARPERRYKAAAQTA</sequence>
<keyword evidence="1" id="KW-0472">Membrane</keyword>
<reference evidence="2 3" key="1">
    <citation type="submission" date="2018-10" db="EMBL/GenBank/DDBJ databases">
        <title>Draft genome sequence of Aquitalea MWU14-2217 isolated from a wild cranberry bog in Provincetown, Massachusetts.</title>
        <authorList>
            <person name="Ebadzadsahrai G."/>
            <person name="Soby S."/>
        </authorList>
    </citation>
    <scope>NUCLEOTIDE SEQUENCE [LARGE SCALE GENOMIC DNA]</scope>
    <source>
        <strain evidence="2 3">MWU14-2217</strain>
    </source>
</reference>
<protein>
    <submittedName>
        <fullName evidence="2">Uncharacterized protein</fullName>
    </submittedName>
</protein>